<accession>A0A8J3E2A5</accession>
<dbReference type="Gene3D" id="3.90.1340.10">
    <property type="entry name" value="Phage tail collar domain"/>
    <property type="match status" value="1"/>
</dbReference>
<keyword evidence="3" id="KW-1185">Reference proteome</keyword>
<dbReference type="InterPro" id="IPR037053">
    <property type="entry name" value="Phage_tail_collar_dom_sf"/>
</dbReference>
<dbReference type="RefSeq" id="WP_189043183.1">
    <property type="nucleotide sequence ID" value="NZ_BMJQ01000002.1"/>
</dbReference>
<comment type="caution">
    <text evidence="2">The sequence shown here is derived from an EMBL/GenBank/DDBJ whole genome shotgun (WGS) entry which is preliminary data.</text>
</comment>
<dbReference type="Pfam" id="PF07484">
    <property type="entry name" value="Collar"/>
    <property type="match status" value="1"/>
</dbReference>
<evidence type="ECO:0000313" key="2">
    <source>
        <dbReference type="EMBL" id="GGF06782.1"/>
    </source>
</evidence>
<reference evidence="2" key="2">
    <citation type="submission" date="2020-09" db="EMBL/GenBank/DDBJ databases">
        <authorList>
            <person name="Sun Q."/>
            <person name="Zhou Y."/>
        </authorList>
    </citation>
    <scope>NUCLEOTIDE SEQUENCE</scope>
    <source>
        <strain evidence="2">CGMCC 1.15725</strain>
    </source>
</reference>
<gene>
    <name evidence="2" type="ORF">GCM10011611_10340</name>
</gene>
<dbReference type="SUPFAM" id="SSF88874">
    <property type="entry name" value="Receptor-binding domain of short tail fibre protein gp12"/>
    <property type="match status" value="1"/>
</dbReference>
<dbReference type="InterPro" id="IPR011083">
    <property type="entry name" value="Phage_tail_collar_dom"/>
</dbReference>
<dbReference type="EMBL" id="BMJQ01000002">
    <property type="protein sequence ID" value="GGF06782.1"/>
    <property type="molecule type" value="Genomic_DNA"/>
</dbReference>
<evidence type="ECO:0000259" key="1">
    <source>
        <dbReference type="Pfam" id="PF07484"/>
    </source>
</evidence>
<sequence>MDGFIGEIRVFPWSWAPQGWLPCNGQALPIANYQALYAVIGPTFGGDTQQFHLPDLRGAAATGSAAANGNGVFAGSETETLLLSQMPAHNHEATIIYEAGNVGATSGPVSGGSLPTRVYSGTKNAAGTPLISPSFTPTNPTTTLNSASIAPVGKGLPHENRQPYLAMQFCICAQDGVFPIRP</sequence>
<dbReference type="AlphaFoldDB" id="A0A8J3E2A5"/>
<evidence type="ECO:0000313" key="3">
    <source>
        <dbReference type="Proteomes" id="UP000646365"/>
    </source>
</evidence>
<dbReference type="Proteomes" id="UP000646365">
    <property type="component" value="Unassembled WGS sequence"/>
</dbReference>
<name>A0A8J3E2A5_9PROT</name>
<reference evidence="2" key="1">
    <citation type="journal article" date="2014" name="Int. J. Syst. Evol. Microbiol.">
        <title>Complete genome sequence of Corynebacterium casei LMG S-19264T (=DSM 44701T), isolated from a smear-ripened cheese.</title>
        <authorList>
            <consortium name="US DOE Joint Genome Institute (JGI-PGF)"/>
            <person name="Walter F."/>
            <person name="Albersmeier A."/>
            <person name="Kalinowski J."/>
            <person name="Ruckert C."/>
        </authorList>
    </citation>
    <scope>NUCLEOTIDE SEQUENCE</scope>
    <source>
        <strain evidence="2">CGMCC 1.15725</strain>
    </source>
</reference>
<organism evidence="2 3">
    <name type="scientific">Aliidongia dinghuensis</name>
    <dbReference type="NCBI Taxonomy" id="1867774"/>
    <lineage>
        <taxon>Bacteria</taxon>
        <taxon>Pseudomonadati</taxon>
        <taxon>Pseudomonadota</taxon>
        <taxon>Alphaproteobacteria</taxon>
        <taxon>Rhodospirillales</taxon>
        <taxon>Dongiaceae</taxon>
        <taxon>Aliidongia</taxon>
    </lineage>
</organism>
<protein>
    <submittedName>
        <fullName evidence="2">Tail protein</fullName>
    </submittedName>
</protein>
<proteinExistence type="predicted"/>
<feature type="domain" description="Phage tail collar" evidence="1">
    <location>
        <begin position="6"/>
        <end position="59"/>
    </location>
</feature>